<dbReference type="STRING" id="1503961.SAMN05421736_10159"/>
<dbReference type="AlphaFoldDB" id="A0A1H3G556"/>
<dbReference type="Pfam" id="PF13561">
    <property type="entry name" value="adh_short_C2"/>
    <property type="match status" value="1"/>
</dbReference>
<evidence type="ECO:0000256" key="1">
    <source>
        <dbReference type="ARBA" id="ARBA00006484"/>
    </source>
</evidence>
<dbReference type="InterPro" id="IPR036291">
    <property type="entry name" value="NAD(P)-bd_dom_sf"/>
</dbReference>
<dbReference type="SUPFAM" id="SSF51735">
    <property type="entry name" value="NAD(P)-binding Rossmann-fold domains"/>
    <property type="match status" value="1"/>
</dbReference>
<keyword evidence="3" id="KW-1185">Reference proteome</keyword>
<sequence>MNNKIAVVTGASKGIGKAVAEALLEKGYVVIANSRSLINLQEQLPEESDNLFFVAGDITEEQTRADIYSKITDVSTKLDVLINNAPGAEPKPFESLTHADFIIAYEEKLLAYLLNIQTFLPLLKKSGCGRVISIAGTLGTEPEPSMFLNGLINAAIANANKALAAEYAKDKITFNCINPGNINTDRYQAVLSGLSQRLEADVDEVEAAVLSNIPLRRPGTVREISSLAAYLCSADASFITGQQINIDGGKIKSI</sequence>
<dbReference type="PRINTS" id="PR00081">
    <property type="entry name" value="GDHRDH"/>
</dbReference>
<dbReference type="InterPro" id="IPR050259">
    <property type="entry name" value="SDR"/>
</dbReference>
<dbReference type="Proteomes" id="UP000198935">
    <property type="component" value="Unassembled WGS sequence"/>
</dbReference>
<accession>A0A1H3G556</accession>
<dbReference type="InterPro" id="IPR002347">
    <property type="entry name" value="SDR_fam"/>
</dbReference>
<organism evidence="2 3">
    <name type="scientific">Evansella caseinilytica</name>
    <dbReference type="NCBI Taxonomy" id="1503961"/>
    <lineage>
        <taxon>Bacteria</taxon>
        <taxon>Bacillati</taxon>
        <taxon>Bacillota</taxon>
        <taxon>Bacilli</taxon>
        <taxon>Bacillales</taxon>
        <taxon>Bacillaceae</taxon>
        <taxon>Evansella</taxon>
    </lineage>
</organism>
<comment type="similarity">
    <text evidence="1">Belongs to the short-chain dehydrogenases/reductases (SDR) family.</text>
</comment>
<dbReference type="EMBL" id="FNPI01000001">
    <property type="protein sequence ID" value="SDX97818.1"/>
    <property type="molecule type" value="Genomic_DNA"/>
</dbReference>
<dbReference type="PANTHER" id="PTHR42879:SF6">
    <property type="entry name" value="NADPH-DEPENDENT REDUCTASE BACG"/>
    <property type="match status" value="1"/>
</dbReference>
<protein>
    <submittedName>
        <fullName evidence="2">Bacilysin biosynthesis oxidoreductase BacG</fullName>
    </submittedName>
</protein>
<proteinExistence type="inferred from homology"/>
<evidence type="ECO:0000313" key="3">
    <source>
        <dbReference type="Proteomes" id="UP000198935"/>
    </source>
</evidence>
<reference evidence="3" key="1">
    <citation type="submission" date="2016-10" db="EMBL/GenBank/DDBJ databases">
        <authorList>
            <person name="Varghese N."/>
            <person name="Submissions S."/>
        </authorList>
    </citation>
    <scope>NUCLEOTIDE SEQUENCE [LARGE SCALE GENOMIC DNA]</scope>
    <source>
        <strain evidence="3">SP</strain>
    </source>
</reference>
<dbReference type="Gene3D" id="3.40.50.720">
    <property type="entry name" value="NAD(P)-binding Rossmann-like Domain"/>
    <property type="match status" value="1"/>
</dbReference>
<dbReference type="PANTHER" id="PTHR42879">
    <property type="entry name" value="3-OXOACYL-(ACYL-CARRIER-PROTEIN) REDUCTASE"/>
    <property type="match status" value="1"/>
</dbReference>
<name>A0A1H3G556_9BACI</name>
<evidence type="ECO:0000313" key="2">
    <source>
        <dbReference type="EMBL" id="SDX97818.1"/>
    </source>
</evidence>
<gene>
    <name evidence="2" type="ORF">SAMN05421736_10159</name>
</gene>